<dbReference type="NCBIfam" id="TIGR03317">
    <property type="entry name" value="ygfZ_signature"/>
    <property type="match status" value="1"/>
</dbReference>
<proteinExistence type="predicted"/>
<reference evidence="5" key="1">
    <citation type="submission" date="2009-10" db="EMBL/GenBank/DDBJ databases">
        <title>Diversity of trophic interactions inside an arsenic-rich microbial ecosystem.</title>
        <authorList>
            <person name="Bertin P.N."/>
            <person name="Heinrich-Salmeron A."/>
            <person name="Pelletier E."/>
            <person name="Goulhen-Chollet F."/>
            <person name="Arsene-Ploetze F."/>
            <person name="Gallien S."/>
            <person name="Calteau A."/>
            <person name="Vallenet D."/>
            <person name="Casiot C."/>
            <person name="Chane-Woon-Ming B."/>
            <person name="Giloteaux L."/>
            <person name="Barakat M."/>
            <person name="Bonnefoy V."/>
            <person name="Bruneel O."/>
            <person name="Chandler M."/>
            <person name="Cleiss J."/>
            <person name="Duran R."/>
            <person name="Elbaz-Poulichet F."/>
            <person name="Fonknechten N."/>
            <person name="Lauga B."/>
            <person name="Mornico D."/>
            <person name="Ortet P."/>
            <person name="Schaeffer C."/>
            <person name="Siguier P."/>
            <person name="Alexander Thil Smith A."/>
            <person name="Van Dorsselaer A."/>
            <person name="Weissenbach J."/>
            <person name="Medigue C."/>
            <person name="Le Paslier D."/>
        </authorList>
    </citation>
    <scope>NUCLEOTIDE SEQUENCE</scope>
</reference>
<accession>E6QKE6</accession>
<keyword evidence="2" id="KW-0809">Transit peptide</keyword>
<dbReference type="InterPro" id="IPR045179">
    <property type="entry name" value="YgfZ/GcvT"/>
</dbReference>
<comment type="caution">
    <text evidence="5">The sequence shown here is derived from an EMBL/GenBank/DDBJ whole genome shotgun (WGS) entry which is preliminary data.</text>
</comment>
<dbReference type="Pfam" id="PF01571">
    <property type="entry name" value="GCV_T"/>
    <property type="match status" value="1"/>
</dbReference>
<evidence type="ECO:0000256" key="1">
    <source>
        <dbReference type="ARBA" id="ARBA00004173"/>
    </source>
</evidence>
<evidence type="ECO:0000313" key="5">
    <source>
        <dbReference type="EMBL" id="CBI07713.1"/>
    </source>
</evidence>
<comment type="subcellular location">
    <subcellularLocation>
        <location evidence="1">Mitochondrion</location>
    </subcellularLocation>
</comment>
<sequence>MTTPTSVTETTATLETPLTSLCLSAGARLDLELYSGMLTPRRLDAPEAETEAVLHGAAVHDLGWRRRIAVRGEDRQRWLSGMVTNTVEGLPDNSGAYNLVLNAQGRIQGDCLVWRCGEALEIEIAVDQSDALLAHFDRFIIMDDVELVPLDGLTALGLTGPKSDTLLESIGLPALPEWAAGESMPFHAAEQSFSVQMRRGYGRLVPHYSLWVERAHLFALWQTLRAAGATIIGAETIERLRIVEGIATYGVDFTSHELPQETAQTHAIHFAKGCYLGQEIVERIRSRGQVHRHLRALEIFPDGGKTAPAVATELFLENRNPNNGKPAAKLTSVTMLNPMLNHSPKTHFFALGIVRAEAEVGDTALHYQGGTARILKSPPQLS</sequence>
<keyword evidence="3" id="KW-0496">Mitochondrion</keyword>
<keyword evidence="5" id="KW-0808">Transferase</keyword>
<organism evidence="5">
    <name type="scientific">mine drainage metagenome</name>
    <dbReference type="NCBI Taxonomy" id="410659"/>
    <lineage>
        <taxon>unclassified sequences</taxon>
        <taxon>metagenomes</taxon>
        <taxon>ecological metagenomes</taxon>
    </lineage>
</organism>
<dbReference type="Gene3D" id="3.30.1360.120">
    <property type="entry name" value="Probable tRNA modification gtpase trme, domain 1"/>
    <property type="match status" value="1"/>
</dbReference>
<gene>
    <name evidence="5" type="ORF">CARN6_1085</name>
</gene>
<dbReference type="GO" id="GO:0005739">
    <property type="term" value="C:mitochondrion"/>
    <property type="evidence" value="ECO:0007669"/>
    <property type="project" value="UniProtKB-SubCell"/>
</dbReference>
<evidence type="ECO:0000256" key="2">
    <source>
        <dbReference type="ARBA" id="ARBA00022946"/>
    </source>
</evidence>
<dbReference type="InterPro" id="IPR006222">
    <property type="entry name" value="GCVT_N"/>
</dbReference>
<name>E6QKE6_9ZZZZ</name>
<protein>
    <submittedName>
        <fullName evidence="5">Putative Glycine cleavage T protein,aminomethyl transferase</fullName>
    </submittedName>
</protein>
<evidence type="ECO:0000256" key="3">
    <source>
        <dbReference type="ARBA" id="ARBA00023128"/>
    </source>
</evidence>
<dbReference type="GO" id="GO:0016740">
    <property type="term" value="F:transferase activity"/>
    <property type="evidence" value="ECO:0007669"/>
    <property type="project" value="UniProtKB-KW"/>
</dbReference>
<dbReference type="InterPro" id="IPR017703">
    <property type="entry name" value="YgfZ/GCV_T_CS"/>
</dbReference>
<dbReference type="GO" id="GO:0016226">
    <property type="term" value="P:iron-sulfur cluster assembly"/>
    <property type="evidence" value="ECO:0007669"/>
    <property type="project" value="TreeGrafter"/>
</dbReference>
<dbReference type="PANTHER" id="PTHR22602:SF0">
    <property type="entry name" value="TRANSFERASE CAF17, MITOCHONDRIAL-RELATED"/>
    <property type="match status" value="1"/>
</dbReference>
<evidence type="ECO:0000259" key="4">
    <source>
        <dbReference type="Pfam" id="PF01571"/>
    </source>
</evidence>
<dbReference type="InterPro" id="IPR027266">
    <property type="entry name" value="TrmE/GcvT-like"/>
</dbReference>
<feature type="domain" description="GCVT N-terminal" evidence="4">
    <location>
        <begin position="44"/>
        <end position="272"/>
    </location>
</feature>
<dbReference type="SUPFAM" id="SSF103025">
    <property type="entry name" value="Folate-binding domain"/>
    <property type="match status" value="1"/>
</dbReference>
<dbReference type="EMBL" id="CABQ01000125">
    <property type="protein sequence ID" value="CBI07713.1"/>
    <property type="molecule type" value="Genomic_DNA"/>
</dbReference>
<dbReference type="PANTHER" id="PTHR22602">
    <property type="entry name" value="TRANSFERASE CAF17, MITOCHONDRIAL-RELATED"/>
    <property type="match status" value="1"/>
</dbReference>
<dbReference type="AlphaFoldDB" id="E6QKE6"/>